<gene>
    <name evidence="1" type="ORF">QBC34DRAFT_378604</name>
</gene>
<reference evidence="1" key="2">
    <citation type="submission" date="2023-05" db="EMBL/GenBank/DDBJ databases">
        <authorList>
            <consortium name="Lawrence Berkeley National Laboratory"/>
            <person name="Steindorff A."/>
            <person name="Hensen N."/>
            <person name="Bonometti L."/>
            <person name="Westerberg I."/>
            <person name="Brannstrom I.O."/>
            <person name="Guillou S."/>
            <person name="Cros-Aarteil S."/>
            <person name="Calhoun S."/>
            <person name="Haridas S."/>
            <person name="Kuo A."/>
            <person name="Mondo S."/>
            <person name="Pangilinan J."/>
            <person name="Riley R."/>
            <person name="Labutti K."/>
            <person name="Andreopoulos B."/>
            <person name="Lipzen A."/>
            <person name="Chen C."/>
            <person name="Yanf M."/>
            <person name="Daum C."/>
            <person name="Ng V."/>
            <person name="Clum A."/>
            <person name="Ohm R."/>
            <person name="Martin F."/>
            <person name="Silar P."/>
            <person name="Natvig D."/>
            <person name="Lalanne C."/>
            <person name="Gautier V."/>
            <person name="Ament-Velasquez S.L."/>
            <person name="Kruys A."/>
            <person name="Hutchinson M.I."/>
            <person name="Powell A.J."/>
            <person name="Barry K."/>
            <person name="Miller A.N."/>
            <person name="Grigoriev I.V."/>
            <person name="Debuchy R."/>
            <person name="Gladieux P."/>
            <person name="Thoren M.H."/>
            <person name="Johannesson H."/>
        </authorList>
    </citation>
    <scope>NUCLEOTIDE SEQUENCE</scope>
    <source>
        <strain evidence="1">PSN243</strain>
    </source>
</reference>
<evidence type="ECO:0008006" key="3">
    <source>
        <dbReference type="Google" id="ProtNLM"/>
    </source>
</evidence>
<accession>A0AAV9GR45</accession>
<reference evidence="1" key="1">
    <citation type="journal article" date="2023" name="Mol. Phylogenet. Evol.">
        <title>Genome-scale phylogeny and comparative genomics of the fungal order Sordariales.</title>
        <authorList>
            <person name="Hensen N."/>
            <person name="Bonometti L."/>
            <person name="Westerberg I."/>
            <person name="Brannstrom I.O."/>
            <person name="Guillou S."/>
            <person name="Cros-Aarteil S."/>
            <person name="Calhoun S."/>
            <person name="Haridas S."/>
            <person name="Kuo A."/>
            <person name="Mondo S."/>
            <person name="Pangilinan J."/>
            <person name="Riley R."/>
            <person name="LaButti K."/>
            <person name="Andreopoulos B."/>
            <person name="Lipzen A."/>
            <person name="Chen C."/>
            <person name="Yan M."/>
            <person name="Daum C."/>
            <person name="Ng V."/>
            <person name="Clum A."/>
            <person name="Steindorff A."/>
            <person name="Ohm R.A."/>
            <person name="Martin F."/>
            <person name="Silar P."/>
            <person name="Natvig D.O."/>
            <person name="Lalanne C."/>
            <person name="Gautier V."/>
            <person name="Ament-Velasquez S.L."/>
            <person name="Kruys A."/>
            <person name="Hutchinson M.I."/>
            <person name="Powell A.J."/>
            <person name="Barry K."/>
            <person name="Miller A.N."/>
            <person name="Grigoriev I.V."/>
            <person name="Debuchy R."/>
            <person name="Gladieux P."/>
            <person name="Hiltunen Thoren M."/>
            <person name="Johannesson H."/>
        </authorList>
    </citation>
    <scope>NUCLEOTIDE SEQUENCE</scope>
    <source>
        <strain evidence="1">PSN243</strain>
    </source>
</reference>
<comment type="caution">
    <text evidence="1">The sequence shown here is derived from an EMBL/GenBank/DDBJ whole genome shotgun (WGS) entry which is preliminary data.</text>
</comment>
<dbReference type="Proteomes" id="UP001321760">
    <property type="component" value="Unassembled WGS sequence"/>
</dbReference>
<name>A0AAV9GR45_9PEZI</name>
<sequence length="148" mass="16576">MGIAEAIATALEVAVAKDLWGQTIRIFTDAETCVENIGVLVGKLSYDKGESFNMSYMSPIIDKIVEMADKLDDRDCYIEMRWVKRGQVGPQKMADGVCRVARESSSWVNPAASPGIAELDERVFGAVRGFFWRQWIMYLDARDLEESG</sequence>
<evidence type="ECO:0000313" key="1">
    <source>
        <dbReference type="EMBL" id="KAK4451279.1"/>
    </source>
</evidence>
<dbReference type="EMBL" id="MU865929">
    <property type="protein sequence ID" value="KAK4451279.1"/>
    <property type="molecule type" value="Genomic_DNA"/>
</dbReference>
<keyword evidence="2" id="KW-1185">Reference proteome</keyword>
<evidence type="ECO:0000313" key="2">
    <source>
        <dbReference type="Proteomes" id="UP001321760"/>
    </source>
</evidence>
<organism evidence="1 2">
    <name type="scientific">Podospora aff. communis PSN243</name>
    <dbReference type="NCBI Taxonomy" id="3040156"/>
    <lineage>
        <taxon>Eukaryota</taxon>
        <taxon>Fungi</taxon>
        <taxon>Dikarya</taxon>
        <taxon>Ascomycota</taxon>
        <taxon>Pezizomycotina</taxon>
        <taxon>Sordariomycetes</taxon>
        <taxon>Sordariomycetidae</taxon>
        <taxon>Sordariales</taxon>
        <taxon>Podosporaceae</taxon>
        <taxon>Podospora</taxon>
    </lineage>
</organism>
<proteinExistence type="predicted"/>
<protein>
    <recommendedName>
        <fullName evidence="3">RNase H type-1 domain-containing protein</fullName>
    </recommendedName>
</protein>
<dbReference type="AlphaFoldDB" id="A0AAV9GR45"/>